<sequence>MKKVSLLMIPIVLSTFSLTPVQVKKQMNIALYQYAQVNTSVKKWEKGQLPTSKVKTDPIQKNVYTNGKLAKIKGITLSKDRKTLTLDHVNRPHDELMISQLSGDFKIIFKGTNRLRSLFVIAANKKAALTIAAKQNGTLLCDDQQDVFFGSRAARLYLRNMKSVHIENNVNMHLYHHNRDLSTLISYAYPKTGSGLQIDGTLTTSGRVYRKLDQSPAHTSQTMHYLSYGDAYNDDDTGYTLPYSLTIAPHKV</sequence>
<evidence type="ECO:0000313" key="2">
    <source>
        <dbReference type="Proteomes" id="UP000268059"/>
    </source>
</evidence>
<dbReference type="AlphaFoldDB" id="A0A3G9J3Q2"/>
<dbReference type="KEGG" id="ebm:SG0102_03200"/>
<dbReference type="EMBL" id="AP019309">
    <property type="protein sequence ID" value="BBH25386.1"/>
    <property type="molecule type" value="Genomic_DNA"/>
</dbReference>
<dbReference type="Proteomes" id="UP000268059">
    <property type="component" value="Chromosome"/>
</dbReference>
<dbReference type="InParanoid" id="A0A3G9J3Q2"/>
<dbReference type="RefSeq" id="WP_125118337.1">
    <property type="nucleotide sequence ID" value="NZ_AP019309.1"/>
</dbReference>
<keyword evidence="2" id="KW-1185">Reference proteome</keyword>
<proteinExistence type="predicted"/>
<organism evidence="1 2">
    <name type="scientific">Intestinibaculum porci</name>
    <dbReference type="NCBI Taxonomy" id="2487118"/>
    <lineage>
        <taxon>Bacteria</taxon>
        <taxon>Bacillati</taxon>
        <taxon>Bacillota</taxon>
        <taxon>Erysipelotrichia</taxon>
        <taxon>Erysipelotrichales</taxon>
        <taxon>Erysipelotrichaceae</taxon>
        <taxon>Intestinibaculum</taxon>
    </lineage>
</organism>
<protein>
    <submittedName>
        <fullName evidence="1">Uncharacterized protein</fullName>
    </submittedName>
</protein>
<evidence type="ECO:0000313" key="1">
    <source>
        <dbReference type="EMBL" id="BBH25386.1"/>
    </source>
</evidence>
<accession>A0A3G9J3Q2</accession>
<reference evidence="1 2" key="1">
    <citation type="submission" date="2018-11" db="EMBL/GenBank/DDBJ databases">
        <title>Novel Erysipelotrichaceae bacterium isolated from small intestine of a swine.</title>
        <authorList>
            <person name="Kim J.S."/>
            <person name="Choe H."/>
            <person name="Lee Y.R."/>
            <person name="Kim K.M."/>
            <person name="Park D.S."/>
        </authorList>
    </citation>
    <scope>NUCLEOTIDE SEQUENCE [LARGE SCALE GENOMIC DNA]</scope>
    <source>
        <strain evidence="1 2">SG0102</strain>
    </source>
</reference>
<name>A0A3G9J3Q2_9FIRM</name>
<gene>
    <name evidence="1" type="ORF">SG0102_03200</name>
</gene>